<dbReference type="SUPFAM" id="SSF54292">
    <property type="entry name" value="2Fe-2S ferredoxin-like"/>
    <property type="match status" value="1"/>
</dbReference>
<dbReference type="InterPro" id="IPR001041">
    <property type="entry name" value="2Fe-2S_ferredoxin-type"/>
</dbReference>
<dbReference type="InterPro" id="IPR011701">
    <property type="entry name" value="MFS"/>
</dbReference>
<dbReference type="Proteomes" id="UP000649617">
    <property type="component" value="Unassembled WGS sequence"/>
</dbReference>
<feature type="transmembrane region" description="Helical" evidence="14">
    <location>
        <begin position="21"/>
        <end position="49"/>
    </location>
</feature>
<evidence type="ECO:0000259" key="17">
    <source>
        <dbReference type="PROSITE" id="PS51085"/>
    </source>
</evidence>
<evidence type="ECO:0000256" key="11">
    <source>
        <dbReference type="ARBA" id="ARBA00023014"/>
    </source>
</evidence>
<dbReference type="SUPFAM" id="SSF47741">
    <property type="entry name" value="CO dehydrogenase ISP C-domain like"/>
    <property type="match status" value="1"/>
</dbReference>
<keyword evidence="14" id="KW-1133">Transmembrane helix</keyword>
<keyword evidence="10 12" id="KW-0408">Iron</keyword>
<dbReference type="InterPro" id="IPR036884">
    <property type="entry name" value="2Fe-2S-bd_dom_sf"/>
</dbReference>
<evidence type="ECO:0000256" key="12">
    <source>
        <dbReference type="PROSITE-ProRule" id="PRU00433"/>
    </source>
</evidence>
<dbReference type="InterPro" id="IPR020846">
    <property type="entry name" value="MFS_dom"/>
</dbReference>
<dbReference type="CDD" id="cd00207">
    <property type="entry name" value="fer2"/>
    <property type="match status" value="1"/>
</dbReference>
<dbReference type="PRINTS" id="PR00604">
    <property type="entry name" value="CYTCHRMECIAB"/>
</dbReference>
<dbReference type="PROSITE" id="PS00197">
    <property type="entry name" value="2FE2S_FER_1"/>
    <property type="match status" value="1"/>
</dbReference>
<dbReference type="PROSITE" id="PS51007">
    <property type="entry name" value="CYTC"/>
    <property type="match status" value="1"/>
</dbReference>
<protein>
    <submittedName>
        <fullName evidence="18">IorA protein</fullName>
    </submittedName>
</protein>
<evidence type="ECO:0000256" key="3">
    <source>
        <dbReference type="ARBA" id="ARBA00006488"/>
    </source>
</evidence>
<evidence type="ECO:0000313" key="18">
    <source>
        <dbReference type="EMBL" id="CAE7642629.1"/>
    </source>
</evidence>
<dbReference type="Gene3D" id="1.20.1250.20">
    <property type="entry name" value="MFS general substrate transporter like domains"/>
    <property type="match status" value="2"/>
</dbReference>
<evidence type="ECO:0000256" key="13">
    <source>
        <dbReference type="SAM" id="MobiDB-lite"/>
    </source>
</evidence>
<evidence type="ECO:0000256" key="9">
    <source>
        <dbReference type="ARBA" id="ARBA00023002"/>
    </source>
</evidence>
<comment type="caution">
    <text evidence="18">The sequence shown here is derived from an EMBL/GenBank/DDBJ whole genome shotgun (WGS) entry which is preliminary data.</text>
</comment>
<dbReference type="EMBL" id="CAJNIZ010042897">
    <property type="protein sequence ID" value="CAE7642629.1"/>
    <property type="molecule type" value="Genomic_DNA"/>
</dbReference>
<dbReference type="GO" id="GO:0016491">
    <property type="term" value="F:oxidoreductase activity"/>
    <property type="evidence" value="ECO:0007669"/>
    <property type="project" value="UniProtKB-KW"/>
</dbReference>
<feature type="transmembrane region" description="Helical" evidence="14">
    <location>
        <begin position="148"/>
        <end position="172"/>
    </location>
</feature>
<gene>
    <name evidence="18" type="primary">iorA</name>
    <name evidence="18" type="ORF">SPIL2461_LOCUS17033</name>
</gene>
<dbReference type="InterPro" id="IPR006058">
    <property type="entry name" value="2Fe2S_fd_BS"/>
</dbReference>
<dbReference type="PANTHER" id="PTHR44379">
    <property type="entry name" value="OXIDOREDUCTASE WITH IRON-SULFUR SUBUNIT"/>
    <property type="match status" value="1"/>
</dbReference>
<accession>A0A812VUA1</accession>
<dbReference type="InterPro" id="IPR036010">
    <property type="entry name" value="2Fe-2S_ferredoxin-like_sf"/>
</dbReference>
<dbReference type="GO" id="GO:0016020">
    <property type="term" value="C:membrane"/>
    <property type="evidence" value="ECO:0007669"/>
    <property type="project" value="UniProtKB-SubCell"/>
</dbReference>
<dbReference type="GO" id="GO:0009055">
    <property type="term" value="F:electron transfer activity"/>
    <property type="evidence" value="ECO:0007669"/>
    <property type="project" value="InterPro"/>
</dbReference>
<dbReference type="GO" id="GO:0046872">
    <property type="term" value="F:metal ion binding"/>
    <property type="evidence" value="ECO:0007669"/>
    <property type="project" value="UniProtKB-KW"/>
</dbReference>
<feature type="transmembrane region" description="Helical" evidence="14">
    <location>
        <begin position="115"/>
        <end position="136"/>
    </location>
</feature>
<evidence type="ECO:0000256" key="4">
    <source>
        <dbReference type="ARBA" id="ARBA00022448"/>
    </source>
</evidence>
<dbReference type="PROSITE" id="PS51085">
    <property type="entry name" value="2FE2S_FER_2"/>
    <property type="match status" value="1"/>
</dbReference>
<evidence type="ECO:0000256" key="10">
    <source>
        <dbReference type="ARBA" id="ARBA00023004"/>
    </source>
</evidence>
<evidence type="ECO:0000256" key="7">
    <source>
        <dbReference type="ARBA" id="ARBA00022723"/>
    </source>
</evidence>
<dbReference type="Pfam" id="PF00111">
    <property type="entry name" value="Fer2"/>
    <property type="match status" value="1"/>
</dbReference>
<dbReference type="PANTHER" id="PTHR44379:SF2">
    <property type="entry name" value="BLR6218 PROTEIN"/>
    <property type="match status" value="1"/>
</dbReference>
<dbReference type="InterPro" id="IPR051452">
    <property type="entry name" value="Diverse_Oxidoreductases"/>
</dbReference>
<feature type="transmembrane region" description="Helical" evidence="14">
    <location>
        <begin position="337"/>
        <end position="359"/>
    </location>
</feature>
<dbReference type="InterPro" id="IPR002327">
    <property type="entry name" value="Cyt_c_1A/1B"/>
</dbReference>
<dbReference type="OrthoDB" id="449280at2759"/>
<evidence type="ECO:0000313" key="19">
    <source>
        <dbReference type="Proteomes" id="UP000649617"/>
    </source>
</evidence>
<proteinExistence type="inferred from homology"/>
<dbReference type="InterPro" id="IPR002888">
    <property type="entry name" value="2Fe-2S-bd"/>
</dbReference>
<dbReference type="Pfam" id="PF01799">
    <property type="entry name" value="Fer2_2"/>
    <property type="match status" value="1"/>
</dbReference>
<sequence length="993" mass="104753">MPAEQFQEEHFPERHFREGHFRLVLAFAAFGHAWFHVLVALFLTLVLVLEPAWERPYDDLIGLWTAGAFLLGLAAPAAGWLSDRWGEARMMAVYFLGIGLAAILCGLSGSPQQLAGALALMGLFGAIYHPVGTAWITKHAQRRGRALALLGLAGSIGAAIASLIAALLALALGWRLAFILPGAVSVAAGLALAALVAGGRIVDTADDAVAGGEPGRPERRRAFAVLAVTMSLTSVVYVAFTTMLPKWFERELGAGSGDGQPGSSLVENGMLGDGLLEERLLGIGAMVTLVYLLGATAQLFGGHLADRGLARPVYIASYGFKLAVLLAAAALGGWPVVIAAAVILFAFDIAAPVESVLIAGFTASRRRGLAYGLRNGIAIAAGPLGVQLVAWTFDEAAGFATLFLALAGIVGIRGETTHAEGSRTDHLKRRAFEHRGEAAGRAVAEVDRDRRDRLARRQTLQSHRQTQLLTPGPERHAGVQQEAARQGPLAEVDGFRPMPERTVIGRVGAQRLHHLADAGVLTLRQAQRRGRQGDQLIQQDGHQPVFAPIGRIVPRQAGGGIDQLAGQRVDLHDGGLPGQLAAVVGRDEEAAERNLPRIVDGMGGFRRQPDRPVRRHDKECVAGPHGGAAPQGIDQLAAAMTVPVEAAWAGVVPMLAHNGRSGPVSRVIGQVIGEVIGKVIGRAVVRTIQAQRRGGQSESPAGPLSRRGWTDGIGENGMTEPGHRRWMSAGTAALAVWLGAAAPVGAQTITAQTIIAQTPSGDPSAGERVFRQCAACHTVEPDRHRAGPSLYGIFGQSAGAVEGFRYSRAMQEAEIVWDEETLTAYLTDPNGFLPGTTMRIALRNAEDVDAPEDTALLWVLREHLGLTGTKFGCGAGMCGACTVHVDGVPTFACLTAVGDVAGAAVTTIEGLGEGPGEGPEGEADHPLKRAWVAEQVPQCGYCQSGQIMRAAALLEENPDPSRQEILQSMSSNLCRCGTYNRIVKAVQRAAREA</sequence>
<dbReference type="InterPro" id="IPR009056">
    <property type="entry name" value="Cyt_c-like_dom"/>
</dbReference>
<keyword evidence="14" id="KW-0472">Membrane</keyword>
<keyword evidence="9" id="KW-0560">Oxidoreductase</keyword>
<dbReference type="Gene3D" id="1.10.150.120">
    <property type="entry name" value="[2Fe-2S]-binding domain"/>
    <property type="match status" value="1"/>
</dbReference>
<feature type="transmembrane region" description="Helical" evidence="14">
    <location>
        <begin position="93"/>
        <end position="109"/>
    </location>
</feature>
<dbReference type="Gene3D" id="3.10.20.30">
    <property type="match status" value="1"/>
</dbReference>
<feature type="transmembrane region" description="Helical" evidence="14">
    <location>
        <begin position="280"/>
        <end position="301"/>
    </location>
</feature>
<dbReference type="InterPro" id="IPR036909">
    <property type="entry name" value="Cyt_c-like_dom_sf"/>
</dbReference>
<dbReference type="PROSITE" id="PS50850">
    <property type="entry name" value="MFS"/>
    <property type="match status" value="1"/>
</dbReference>
<feature type="domain" description="2Fe-2S ferredoxin-type" evidence="17">
    <location>
        <begin position="838"/>
        <end position="911"/>
    </location>
</feature>
<evidence type="ECO:0000256" key="14">
    <source>
        <dbReference type="SAM" id="Phobius"/>
    </source>
</evidence>
<dbReference type="Pfam" id="PF07690">
    <property type="entry name" value="MFS_1"/>
    <property type="match status" value="1"/>
</dbReference>
<keyword evidence="8" id="KW-0249">Electron transport</keyword>
<organism evidence="18 19">
    <name type="scientific">Symbiodinium pilosum</name>
    <name type="common">Dinoflagellate</name>
    <dbReference type="NCBI Taxonomy" id="2952"/>
    <lineage>
        <taxon>Eukaryota</taxon>
        <taxon>Sar</taxon>
        <taxon>Alveolata</taxon>
        <taxon>Dinophyceae</taxon>
        <taxon>Suessiales</taxon>
        <taxon>Symbiodiniaceae</taxon>
        <taxon>Symbiodinium</taxon>
    </lineage>
</organism>
<dbReference type="GO" id="GO:0005758">
    <property type="term" value="C:mitochondrial intermembrane space"/>
    <property type="evidence" value="ECO:0007669"/>
    <property type="project" value="UniProtKB-SubCell"/>
</dbReference>
<dbReference type="GO" id="GO:0020037">
    <property type="term" value="F:heme binding"/>
    <property type="evidence" value="ECO:0007669"/>
    <property type="project" value="InterPro"/>
</dbReference>
<dbReference type="InterPro" id="IPR036259">
    <property type="entry name" value="MFS_trans_sf"/>
</dbReference>
<feature type="transmembrane region" description="Helical" evidence="14">
    <location>
        <begin position="371"/>
        <end position="390"/>
    </location>
</feature>
<dbReference type="AlphaFoldDB" id="A0A812VUA1"/>
<evidence type="ECO:0000256" key="8">
    <source>
        <dbReference type="ARBA" id="ARBA00022982"/>
    </source>
</evidence>
<feature type="transmembrane region" description="Helical" evidence="14">
    <location>
        <begin position="222"/>
        <end position="240"/>
    </location>
</feature>
<feature type="transmembrane region" description="Helical" evidence="14">
    <location>
        <begin position="178"/>
        <end position="202"/>
    </location>
</feature>
<comment type="similarity">
    <text evidence="3">Belongs to the cytochrome c family.</text>
</comment>
<dbReference type="Gene3D" id="1.10.760.10">
    <property type="entry name" value="Cytochrome c-like domain"/>
    <property type="match status" value="1"/>
</dbReference>
<keyword evidence="6" id="KW-0001">2Fe-2S</keyword>
<dbReference type="GO" id="GO:0022857">
    <property type="term" value="F:transmembrane transporter activity"/>
    <property type="evidence" value="ECO:0007669"/>
    <property type="project" value="InterPro"/>
</dbReference>
<feature type="region of interest" description="Disordered" evidence="13">
    <location>
        <begin position="691"/>
        <end position="722"/>
    </location>
</feature>
<feature type="transmembrane region" description="Helical" evidence="14">
    <location>
        <begin position="61"/>
        <end position="81"/>
    </location>
</feature>
<keyword evidence="14" id="KW-0812">Transmembrane</keyword>
<comment type="subcellular location">
    <subcellularLocation>
        <location evidence="1">Membrane</location>
        <topology evidence="1">Multi-pass membrane protein</topology>
    </subcellularLocation>
    <subcellularLocation>
        <location evidence="2">Mitochondrion intermembrane space</location>
    </subcellularLocation>
</comment>
<dbReference type="SUPFAM" id="SSF103473">
    <property type="entry name" value="MFS general substrate transporter"/>
    <property type="match status" value="1"/>
</dbReference>
<feature type="domain" description="Cytochrome c" evidence="16">
    <location>
        <begin position="761"/>
        <end position="861"/>
    </location>
</feature>
<feature type="domain" description="Major facilitator superfamily (MFS) profile" evidence="15">
    <location>
        <begin position="24"/>
        <end position="425"/>
    </location>
</feature>
<keyword evidence="4" id="KW-0813">Transport</keyword>
<evidence type="ECO:0000256" key="1">
    <source>
        <dbReference type="ARBA" id="ARBA00004141"/>
    </source>
</evidence>
<evidence type="ECO:0000256" key="5">
    <source>
        <dbReference type="ARBA" id="ARBA00022617"/>
    </source>
</evidence>
<evidence type="ECO:0000256" key="6">
    <source>
        <dbReference type="ARBA" id="ARBA00022714"/>
    </source>
</evidence>
<keyword evidence="19" id="KW-1185">Reference proteome</keyword>
<feature type="transmembrane region" description="Helical" evidence="14">
    <location>
        <begin position="313"/>
        <end position="331"/>
    </location>
</feature>
<name>A0A812VUA1_SYMPI</name>
<dbReference type="GO" id="GO:0051537">
    <property type="term" value="F:2 iron, 2 sulfur cluster binding"/>
    <property type="evidence" value="ECO:0007669"/>
    <property type="project" value="UniProtKB-KW"/>
</dbReference>
<evidence type="ECO:0000259" key="16">
    <source>
        <dbReference type="PROSITE" id="PS51007"/>
    </source>
</evidence>
<dbReference type="SUPFAM" id="SSF46626">
    <property type="entry name" value="Cytochrome c"/>
    <property type="match status" value="1"/>
</dbReference>
<keyword evidence="5 12" id="KW-0349">Heme</keyword>
<dbReference type="InterPro" id="IPR012675">
    <property type="entry name" value="Beta-grasp_dom_sf"/>
</dbReference>
<keyword evidence="11" id="KW-0411">Iron-sulfur</keyword>
<evidence type="ECO:0000259" key="15">
    <source>
        <dbReference type="PROSITE" id="PS50850"/>
    </source>
</evidence>
<keyword evidence="7 12" id="KW-0479">Metal-binding</keyword>
<evidence type="ECO:0000256" key="2">
    <source>
        <dbReference type="ARBA" id="ARBA00004569"/>
    </source>
</evidence>
<reference evidence="18" key="1">
    <citation type="submission" date="2021-02" db="EMBL/GenBank/DDBJ databases">
        <authorList>
            <person name="Dougan E. K."/>
            <person name="Rhodes N."/>
            <person name="Thang M."/>
            <person name="Chan C."/>
        </authorList>
    </citation>
    <scope>NUCLEOTIDE SEQUENCE</scope>
</reference>